<name>A0A4Z2HYS7_9TELE</name>
<feature type="region of interest" description="Disordered" evidence="1">
    <location>
        <begin position="1"/>
        <end position="26"/>
    </location>
</feature>
<comment type="caution">
    <text evidence="2">The sequence shown here is derived from an EMBL/GenBank/DDBJ whole genome shotgun (WGS) entry which is preliminary data.</text>
</comment>
<keyword evidence="3" id="KW-1185">Reference proteome</keyword>
<organism evidence="2 3">
    <name type="scientific">Liparis tanakae</name>
    <name type="common">Tanaka's snailfish</name>
    <dbReference type="NCBI Taxonomy" id="230148"/>
    <lineage>
        <taxon>Eukaryota</taxon>
        <taxon>Metazoa</taxon>
        <taxon>Chordata</taxon>
        <taxon>Craniata</taxon>
        <taxon>Vertebrata</taxon>
        <taxon>Euteleostomi</taxon>
        <taxon>Actinopterygii</taxon>
        <taxon>Neopterygii</taxon>
        <taxon>Teleostei</taxon>
        <taxon>Neoteleostei</taxon>
        <taxon>Acanthomorphata</taxon>
        <taxon>Eupercaria</taxon>
        <taxon>Perciformes</taxon>
        <taxon>Cottioidei</taxon>
        <taxon>Cottales</taxon>
        <taxon>Liparidae</taxon>
        <taxon>Liparis</taxon>
    </lineage>
</organism>
<dbReference type="AlphaFoldDB" id="A0A4Z2HYS7"/>
<evidence type="ECO:0000313" key="2">
    <source>
        <dbReference type="EMBL" id="TNN70690.1"/>
    </source>
</evidence>
<reference evidence="2 3" key="1">
    <citation type="submission" date="2019-03" db="EMBL/GenBank/DDBJ databases">
        <title>First draft genome of Liparis tanakae, snailfish: a comprehensive survey of snailfish specific genes.</title>
        <authorList>
            <person name="Kim W."/>
            <person name="Song I."/>
            <person name="Jeong J.-H."/>
            <person name="Kim D."/>
            <person name="Kim S."/>
            <person name="Ryu S."/>
            <person name="Song J.Y."/>
            <person name="Lee S.K."/>
        </authorList>
    </citation>
    <scope>NUCLEOTIDE SEQUENCE [LARGE SCALE GENOMIC DNA]</scope>
    <source>
        <tissue evidence="2">Muscle</tissue>
    </source>
</reference>
<evidence type="ECO:0000256" key="1">
    <source>
        <dbReference type="SAM" id="MobiDB-lite"/>
    </source>
</evidence>
<accession>A0A4Z2HYS7</accession>
<dbReference type="Proteomes" id="UP000314294">
    <property type="component" value="Unassembled WGS sequence"/>
</dbReference>
<evidence type="ECO:0000313" key="3">
    <source>
        <dbReference type="Proteomes" id="UP000314294"/>
    </source>
</evidence>
<sequence length="115" mass="13505">MSLQQQQQQQQQQQRHQQQQQQQHQQRCSASLPRRSLLWQHCPCIPMSCMQETANDTEEDNNVAFDSEYQQEYSCPRGFLCIASGLMAWSVQDILIRYLGNPVGNRFIKPIQHDI</sequence>
<proteinExistence type="predicted"/>
<dbReference type="EMBL" id="SRLO01000160">
    <property type="protein sequence ID" value="TNN70690.1"/>
    <property type="molecule type" value="Genomic_DNA"/>
</dbReference>
<protein>
    <submittedName>
        <fullName evidence="2">Uncharacterized protein</fullName>
    </submittedName>
</protein>
<gene>
    <name evidence="2" type="ORF">EYF80_019127</name>
</gene>